<dbReference type="SUPFAM" id="SSF49562">
    <property type="entry name" value="C2 domain (Calcium/lipid-binding domain, CaLB)"/>
    <property type="match status" value="1"/>
</dbReference>
<dbReference type="AlphaFoldDB" id="A0A813TS15"/>
<evidence type="ECO:0000256" key="1">
    <source>
        <dbReference type="ARBA" id="ARBA00004172"/>
    </source>
</evidence>
<keyword evidence="6" id="KW-1185">Reference proteome</keyword>
<feature type="compositionally biased region" description="Basic and acidic residues" evidence="3">
    <location>
        <begin position="680"/>
        <end position="692"/>
    </location>
</feature>
<feature type="region of interest" description="Disordered" evidence="3">
    <location>
        <begin position="641"/>
        <end position="695"/>
    </location>
</feature>
<name>A0A813TS15_9BILA</name>
<feature type="compositionally biased region" description="Low complexity" evidence="3">
    <location>
        <begin position="641"/>
        <end position="653"/>
    </location>
</feature>
<dbReference type="OrthoDB" id="8956628at2759"/>
<dbReference type="PANTHER" id="PTHR15746:SF23">
    <property type="entry name" value="RAB11 INTERACTING PROTEIN, ISOFORM A"/>
    <property type="match status" value="1"/>
</dbReference>
<comment type="subcellular location">
    <subcellularLocation>
        <location evidence="1">Recycling endosome</location>
    </subcellularLocation>
</comment>
<dbReference type="InterPro" id="IPR037789">
    <property type="entry name" value="FIP_classI"/>
</dbReference>
<gene>
    <name evidence="5" type="ORF">OXX778_LOCUS7278</name>
</gene>
<dbReference type="GO" id="GO:0055037">
    <property type="term" value="C:recycling endosome"/>
    <property type="evidence" value="ECO:0007669"/>
    <property type="project" value="UniProtKB-SubCell"/>
</dbReference>
<evidence type="ECO:0000313" key="5">
    <source>
        <dbReference type="EMBL" id="CAF0817304.1"/>
    </source>
</evidence>
<feature type="compositionally biased region" description="Acidic residues" evidence="3">
    <location>
        <begin position="472"/>
        <end position="486"/>
    </location>
</feature>
<feature type="compositionally biased region" description="Low complexity" evidence="3">
    <location>
        <begin position="282"/>
        <end position="291"/>
    </location>
</feature>
<dbReference type="GO" id="GO:0031267">
    <property type="term" value="F:small GTPase binding"/>
    <property type="evidence" value="ECO:0007669"/>
    <property type="project" value="InterPro"/>
</dbReference>
<feature type="region of interest" description="Disordered" evidence="3">
    <location>
        <begin position="788"/>
        <end position="822"/>
    </location>
</feature>
<feature type="compositionally biased region" description="Low complexity" evidence="3">
    <location>
        <begin position="356"/>
        <end position="365"/>
    </location>
</feature>
<dbReference type="InterPro" id="IPR037245">
    <property type="entry name" value="FIP-RBD_C_sf"/>
</dbReference>
<dbReference type="SMART" id="SM00239">
    <property type="entry name" value="C2"/>
    <property type="match status" value="1"/>
</dbReference>
<feature type="region of interest" description="Disordered" evidence="3">
    <location>
        <begin position="355"/>
        <end position="378"/>
    </location>
</feature>
<dbReference type="Proteomes" id="UP000663879">
    <property type="component" value="Unassembled WGS sequence"/>
</dbReference>
<feature type="region of interest" description="Disordered" evidence="3">
    <location>
        <begin position="464"/>
        <end position="486"/>
    </location>
</feature>
<feature type="region of interest" description="Disordered" evidence="3">
    <location>
        <begin position="613"/>
        <end position="632"/>
    </location>
</feature>
<reference evidence="5" key="1">
    <citation type="submission" date="2021-02" db="EMBL/GenBank/DDBJ databases">
        <authorList>
            <person name="Nowell W R."/>
        </authorList>
    </citation>
    <scope>NUCLEOTIDE SEQUENCE</scope>
    <source>
        <strain evidence="5">Ploen Becks lab</strain>
    </source>
</reference>
<dbReference type="Pfam" id="PF00168">
    <property type="entry name" value="C2"/>
    <property type="match status" value="1"/>
</dbReference>
<proteinExistence type="predicted"/>
<protein>
    <recommendedName>
        <fullName evidence="4">C2 domain-containing protein</fullName>
    </recommendedName>
</protein>
<comment type="caution">
    <text evidence="5">The sequence shown here is derived from an EMBL/GenBank/DDBJ whole genome shotgun (WGS) entry which is preliminary data.</text>
</comment>
<evidence type="ECO:0000313" key="6">
    <source>
        <dbReference type="Proteomes" id="UP000663879"/>
    </source>
</evidence>
<evidence type="ECO:0000256" key="3">
    <source>
        <dbReference type="SAM" id="MobiDB-lite"/>
    </source>
</evidence>
<feature type="compositionally biased region" description="Low complexity" evidence="3">
    <location>
        <begin position="210"/>
        <end position="219"/>
    </location>
</feature>
<dbReference type="Gene3D" id="1.20.5.2440">
    <property type="match status" value="1"/>
</dbReference>
<feature type="compositionally biased region" description="Basic and acidic residues" evidence="3">
    <location>
        <begin position="301"/>
        <end position="310"/>
    </location>
</feature>
<dbReference type="EMBL" id="CAJNOC010000920">
    <property type="protein sequence ID" value="CAF0817304.1"/>
    <property type="molecule type" value="Genomic_DNA"/>
</dbReference>
<organism evidence="5 6">
    <name type="scientific">Brachionus calyciflorus</name>
    <dbReference type="NCBI Taxonomy" id="104777"/>
    <lineage>
        <taxon>Eukaryota</taxon>
        <taxon>Metazoa</taxon>
        <taxon>Spiralia</taxon>
        <taxon>Gnathifera</taxon>
        <taxon>Rotifera</taxon>
        <taxon>Eurotatoria</taxon>
        <taxon>Monogononta</taxon>
        <taxon>Pseudotrocha</taxon>
        <taxon>Ploima</taxon>
        <taxon>Brachionidae</taxon>
        <taxon>Brachionus</taxon>
    </lineage>
</organism>
<evidence type="ECO:0000259" key="4">
    <source>
        <dbReference type="PROSITE" id="PS50004"/>
    </source>
</evidence>
<dbReference type="InterPro" id="IPR000008">
    <property type="entry name" value="C2_dom"/>
</dbReference>
<dbReference type="SUPFAM" id="SSF144270">
    <property type="entry name" value="Eferin C-derminal domain-like"/>
    <property type="match status" value="1"/>
</dbReference>
<accession>A0A813TS15</accession>
<dbReference type="PROSITE" id="PS50004">
    <property type="entry name" value="C2"/>
    <property type="match status" value="1"/>
</dbReference>
<dbReference type="InterPro" id="IPR035892">
    <property type="entry name" value="C2_domain_sf"/>
</dbReference>
<dbReference type="Gene3D" id="2.60.40.150">
    <property type="entry name" value="C2 domain"/>
    <property type="match status" value="1"/>
</dbReference>
<keyword evidence="2" id="KW-0967">Endosome</keyword>
<sequence length="979" mass="111975">MWTPTHILVTVSKARNLLEKGKGGNDAYCMIGMGKEKFLTSVRQKTLSPVWDEQAEFELTERADLKLTVYHKSSIIDEFIGRVVISVGDLFNENNKSFVKWYKLQSKEENSKKAAKERGEIEVRVEFITKPKTGSVMDLSSLSKTNKEKTLSLKNLKDKSHNFKHSFKENFKILSKSKSKSKINEDNQLGEQARRMNGSKLDFLDGEDMSSLTSSYSSLNGNRLTNNDHKQMNSMSRYNPSRSSVVSAGSSSRNDLDSLNSNPNDESLYDDNNNNNDESQMSFNRNSSFRRSSLRRPSKRSTKDNDTINEAKIHIAPLAPFSINNNNNNNSNNDQHQQRYHVLDSIIHEENTPNYQPQQKQHQQQNNLSPTNPFINDIKHEEPSFANIFTSSFASGLEKLDEVKIEPLIIQKEEPKQKEIVIPEIYISPKSTSVIVDQTSINSSAATLTKSDLSNNTKKIDKLKSVNNSNGNDDDEEDQIDWTSSDDEEIVKQEIETFERNQILDIEKLDHQKPASHHHNNNNNQEIDILLSSSDTQTTTTNIQTNLELDNSFPPTSTFSIDLDPFSSPTQQSPSSSFTNLNQIDTFFSQPNSNPVTFFDPFLDFKMSEQEVVEQQVQEHENEENPEVVNFDNDFEPEITENNFESEPQNNNNIEPDAKSNHSSSSSSDAYSIQAQRTQKKSETLEEPKNESDNEIEDMDNAFANFEAKLELKSDANDEISNLANDLAEATRQLDEIIEESQKDFELTDDDKNDDDELEQTVKSSELVTDESETNTFSRNLIMRQSERRRVLPTQDLTSDLNSERDFSTNNNNDSFIGYSNGPKSNRSSLKFDFNEKKNSKYQDDEIKTPDFDHNYIFQNEQNIKDEQETSLSINHSRGLPDLINQKEPTDKAKKYLEGLEGVKLNEMTVPDSLKKQLEYFDRDELLQLIAYQKKHLDLKESRIKDLENYIDNLVVKIIETEPLILMTAGCAPIKNKNY</sequence>
<feature type="compositionally biased region" description="Low complexity" evidence="3">
    <location>
        <begin position="241"/>
        <end position="266"/>
    </location>
</feature>
<dbReference type="PANTHER" id="PTHR15746">
    <property type="entry name" value="RAB11-RELATED"/>
    <property type="match status" value="1"/>
</dbReference>
<feature type="domain" description="C2" evidence="4">
    <location>
        <begin position="1"/>
        <end position="102"/>
    </location>
</feature>
<feature type="region of interest" description="Disordered" evidence="3">
    <location>
        <begin position="178"/>
        <end position="310"/>
    </location>
</feature>
<dbReference type="GO" id="GO:0045055">
    <property type="term" value="P:regulated exocytosis"/>
    <property type="evidence" value="ECO:0007669"/>
    <property type="project" value="TreeGrafter"/>
</dbReference>
<feature type="compositionally biased region" description="Polar residues" evidence="3">
    <location>
        <begin position="270"/>
        <end position="281"/>
    </location>
</feature>
<evidence type="ECO:0000256" key="2">
    <source>
        <dbReference type="ARBA" id="ARBA00022753"/>
    </source>
</evidence>